<keyword evidence="2" id="KW-1185">Reference proteome</keyword>
<protein>
    <submittedName>
        <fullName evidence="1">Uncharacterized protein</fullName>
    </submittedName>
</protein>
<accession>A0A843V360</accession>
<organism evidence="1 2">
    <name type="scientific">Colocasia esculenta</name>
    <name type="common">Wild taro</name>
    <name type="synonym">Arum esculentum</name>
    <dbReference type="NCBI Taxonomy" id="4460"/>
    <lineage>
        <taxon>Eukaryota</taxon>
        <taxon>Viridiplantae</taxon>
        <taxon>Streptophyta</taxon>
        <taxon>Embryophyta</taxon>
        <taxon>Tracheophyta</taxon>
        <taxon>Spermatophyta</taxon>
        <taxon>Magnoliopsida</taxon>
        <taxon>Liliopsida</taxon>
        <taxon>Araceae</taxon>
        <taxon>Aroideae</taxon>
        <taxon>Colocasieae</taxon>
        <taxon>Colocasia</taxon>
    </lineage>
</organism>
<dbReference type="Proteomes" id="UP000652761">
    <property type="component" value="Unassembled WGS sequence"/>
</dbReference>
<dbReference type="EMBL" id="NMUH01000877">
    <property type="protein sequence ID" value="MQL86149.1"/>
    <property type="molecule type" value="Genomic_DNA"/>
</dbReference>
<gene>
    <name evidence="1" type="ORF">Taro_018674</name>
</gene>
<comment type="caution">
    <text evidence="1">The sequence shown here is derived from an EMBL/GenBank/DDBJ whole genome shotgun (WGS) entry which is preliminary data.</text>
</comment>
<evidence type="ECO:0000313" key="2">
    <source>
        <dbReference type="Proteomes" id="UP000652761"/>
    </source>
</evidence>
<proteinExistence type="predicted"/>
<name>A0A843V360_COLES</name>
<sequence>MHEEPQDYKTIRSTVRHIAIEARKTSEVEPKLGTSQRQQTTWSSTGKPIGLTVIRRTDRRLCHWLQDSPTTRTTGEPTKSWQHTCHAHTKLRAGTNMPTTKKLHNHTGTKTTAEVEDNTVKCVDTVHGRVDTRPSSQDTQLPDWDRVSTQSLVVSTLVPASRRPFLRKWDSVSTNSVVVSTHSD</sequence>
<evidence type="ECO:0000313" key="1">
    <source>
        <dbReference type="EMBL" id="MQL86149.1"/>
    </source>
</evidence>
<reference evidence="1" key="1">
    <citation type="submission" date="2017-07" db="EMBL/GenBank/DDBJ databases">
        <title>Taro Niue Genome Assembly and Annotation.</title>
        <authorList>
            <person name="Atibalentja N."/>
            <person name="Keating K."/>
            <person name="Fields C.J."/>
        </authorList>
    </citation>
    <scope>NUCLEOTIDE SEQUENCE</scope>
    <source>
        <strain evidence="1">Niue_2</strain>
        <tissue evidence="1">Leaf</tissue>
    </source>
</reference>
<dbReference type="AlphaFoldDB" id="A0A843V360"/>